<keyword evidence="1" id="KW-1133">Transmembrane helix</keyword>
<evidence type="ECO:0000256" key="1">
    <source>
        <dbReference type="SAM" id="Phobius"/>
    </source>
</evidence>
<accession>A0A8S1MZK4</accession>
<keyword evidence="1" id="KW-0812">Transmembrane</keyword>
<proteinExistence type="predicted"/>
<keyword evidence="3" id="KW-1185">Reference proteome</keyword>
<dbReference type="OMA" id="MENQRIW"/>
<reference evidence="2" key="1">
    <citation type="submission" date="2021-01" db="EMBL/GenBank/DDBJ databases">
        <authorList>
            <consortium name="Genoscope - CEA"/>
            <person name="William W."/>
        </authorList>
    </citation>
    <scope>NUCLEOTIDE SEQUENCE</scope>
</reference>
<dbReference type="AlphaFoldDB" id="A0A8S1MZK4"/>
<organism evidence="2 3">
    <name type="scientific">Paramecium primaurelia</name>
    <dbReference type="NCBI Taxonomy" id="5886"/>
    <lineage>
        <taxon>Eukaryota</taxon>
        <taxon>Sar</taxon>
        <taxon>Alveolata</taxon>
        <taxon>Ciliophora</taxon>
        <taxon>Intramacronucleata</taxon>
        <taxon>Oligohymenophorea</taxon>
        <taxon>Peniculida</taxon>
        <taxon>Parameciidae</taxon>
        <taxon>Paramecium</taxon>
    </lineage>
</organism>
<name>A0A8S1MZK4_PARPR</name>
<dbReference type="Proteomes" id="UP000688137">
    <property type="component" value="Unassembled WGS sequence"/>
</dbReference>
<feature type="transmembrane region" description="Helical" evidence="1">
    <location>
        <begin position="230"/>
        <end position="252"/>
    </location>
</feature>
<dbReference type="EMBL" id="CAJJDM010000078">
    <property type="protein sequence ID" value="CAD8085838.1"/>
    <property type="molecule type" value="Genomic_DNA"/>
</dbReference>
<sequence>MENQRIWTNSSNFIKQLKNDCQVNIKEQTQFEEQLRVPIIFDNPCAQCFKKFRKRKLVSNVTQIDPYISEFYYKNQHECFSKNQFSIEKNDDQLQIFQHQKCKIHQYKNILNCAICDNIISKRNYYKCLKCKAQFFFQNEFNPILECPECNFKFCKLCKRQKHLFNYYECTCYYDYGYTNSFYLLLLIVFQILIFPILVYGKSFQVGMEIASLLIPKVIELYFYTGKYIFLLLILPLIVIYLIVFLVLYWIYILPRSIYLSALDIYDLLAQIYRNFYIE</sequence>
<feature type="transmembrane region" description="Helical" evidence="1">
    <location>
        <begin position="181"/>
        <end position="199"/>
    </location>
</feature>
<evidence type="ECO:0000313" key="2">
    <source>
        <dbReference type="EMBL" id="CAD8085838.1"/>
    </source>
</evidence>
<comment type="caution">
    <text evidence="2">The sequence shown here is derived from an EMBL/GenBank/DDBJ whole genome shotgun (WGS) entry which is preliminary data.</text>
</comment>
<evidence type="ECO:0000313" key="3">
    <source>
        <dbReference type="Proteomes" id="UP000688137"/>
    </source>
</evidence>
<gene>
    <name evidence="2" type="ORF">PPRIM_AZ9-3.1.T0750095</name>
</gene>
<keyword evidence="1" id="KW-0472">Membrane</keyword>
<protein>
    <submittedName>
        <fullName evidence="2">Uncharacterized protein</fullName>
    </submittedName>
</protein>